<dbReference type="Gene3D" id="1.10.10.10">
    <property type="entry name" value="Winged helix-like DNA-binding domain superfamily/Winged helix DNA-binding domain"/>
    <property type="match status" value="1"/>
</dbReference>
<evidence type="ECO:0008006" key="3">
    <source>
        <dbReference type="Google" id="ProtNLM"/>
    </source>
</evidence>
<sequence length="478" mass="54486">MVLSKKIENVIDKEYQLIINDIPLADYLYDLRSIGLISDDEVIKLRDDCKNNKERVFEFLKILKSRSDENFFQFCCILKESQVRHIQDIGKALEIEANIPNKHSKSNYIPHILSVQHVFISTICSSETFPLASSSQSVSEYSSSENSPSKNPSSENFPLVNPPLENLLLETSSSEIPVLEFSTSDLSLAKSSSSQISILDFDVPENLLRNLPPTPSNHYVMRKDAVNTICDQLKIINDLSGHLLIHGMAGSGKTVTVCQSVRQAAKRGYFKSNGCYWMKIVNSRISDTLFIFDDIWIKDHYNYLSFAKKSIATSRFLYYENELTHYCIRLPEQLAFDEAIELLSLHRHDRDTQVLRDNPIIKNVIDSCAGLPLAINLIGGLHLDTNEDWNKAKAIISNKSKKVRLANYNFNLHGTLQLSVESIEENDRRLFESLVVFKRVNIPIESIASLWNCDEQDTDDLLVEMNNKSLLRYVRGNK</sequence>
<dbReference type="CDD" id="cd01671">
    <property type="entry name" value="CARD"/>
    <property type="match status" value="1"/>
</dbReference>
<name>B3SCE1_TRIAD</name>
<dbReference type="KEGG" id="tad:TRIADDRAFT_61940"/>
<dbReference type="CTD" id="6759150"/>
<dbReference type="GO" id="GO:0005829">
    <property type="term" value="C:cytosol"/>
    <property type="evidence" value="ECO:0007669"/>
    <property type="project" value="UniProtKB-ARBA"/>
</dbReference>
<evidence type="ECO:0000313" key="2">
    <source>
        <dbReference type="Proteomes" id="UP000009022"/>
    </source>
</evidence>
<dbReference type="InterPro" id="IPR027417">
    <property type="entry name" value="P-loop_NTPase"/>
</dbReference>
<dbReference type="Gene3D" id="1.10.533.10">
    <property type="entry name" value="Death Domain, Fas"/>
    <property type="match status" value="1"/>
</dbReference>
<dbReference type="PANTHER" id="PTHR22845">
    <property type="entry name" value="APOPTOTIC PROTEASE-ACTIVATING FACTOR 1"/>
    <property type="match status" value="1"/>
</dbReference>
<dbReference type="eggNOG" id="KOG4658">
    <property type="taxonomic scope" value="Eukaryota"/>
</dbReference>
<dbReference type="HOGENOM" id="CLU_571525_0_0_1"/>
<dbReference type="InterPro" id="IPR011029">
    <property type="entry name" value="DEATH-like_dom_sf"/>
</dbReference>
<proteinExistence type="predicted"/>
<dbReference type="InParanoid" id="B3SCE1"/>
<reference evidence="1 2" key="1">
    <citation type="journal article" date="2008" name="Nature">
        <title>The Trichoplax genome and the nature of placozoans.</title>
        <authorList>
            <person name="Srivastava M."/>
            <person name="Begovic E."/>
            <person name="Chapman J."/>
            <person name="Putnam N.H."/>
            <person name="Hellsten U."/>
            <person name="Kawashima T."/>
            <person name="Kuo A."/>
            <person name="Mitros T."/>
            <person name="Salamov A."/>
            <person name="Carpenter M.L."/>
            <person name="Signorovitch A.Y."/>
            <person name="Moreno M.A."/>
            <person name="Kamm K."/>
            <person name="Grimwood J."/>
            <person name="Schmutz J."/>
            <person name="Shapiro H."/>
            <person name="Grigoriev I.V."/>
            <person name="Buss L.W."/>
            <person name="Schierwater B."/>
            <person name="Dellaporta S.L."/>
            <person name="Rokhsar D.S."/>
        </authorList>
    </citation>
    <scope>NUCLEOTIDE SEQUENCE [LARGE SCALE GENOMIC DNA]</scope>
    <source>
        <strain evidence="1 2">Grell-BS-1999</strain>
    </source>
</reference>
<dbReference type="PhylomeDB" id="B3SCE1"/>
<accession>B3SCE1</accession>
<dbReference type="InterPro" id="IPR036388">
    <property type="entry name" value="WH-like_DNA-bd_sf"/>
</dbReference>
<dbReference type="GeneID" id="6759150"/>
<keyword evidence="2" id="KW-1185">Reference proteome</keyword>
<protein>
    <recommendedName>
        <fullName evidence="3">CARD domain-containing protein</fullName>
    </recommendedName>
</protein>
<dbReference type="SUPFAM" id="SSF47986">
    <property type="entry name" value="DEATH domain"/>
    <property type="match status" value="1"/>
</dbReference>
<evidence type="ECO:0000313" key="1">
    <source>
        <dbReference type="EMBL" id="EDV19574.1"/>
    </source>
</evidence>
<dbReference type="PANTHER" id="PTHR22845:SF5">
    <property type="entry name" value="APOPTOTIC PROTEASE-ACTIVATING FACTOR 1"/>
    <property type="match status" value="1"/>
</dbReference>
<dbReference type="AlphaFoldDB" id="B3SCE1"/>
<dbReference type="GO" id="GO:0043531">
    <property type="term" value="F:ADP binding"/>
    <property type="evidence" value="ECO:0007669"/>
    <property type="project" value="InterPro"/>
</dbReference>
<dbReference type="OrthoDB" id="1357022at2759"/>
<gene>
    <name evidence="1" type="ORF">TRIADDRAFT_61940</name>
</gene>
<organism evidence="1 2">
    <name type="scientific">Trichoplax adhaerens</name>
    <name type="common">Trichoplax reptans</name>
    <dbReference type="NCBI Taxonomy" id="10228"/>
    <lineage>
        <taxon>Eukaryota</taxon>
        <taxon>Metazoa</taxon>
        <taxon>Placozoa</taxon>
        <taxon>Uniplacotomia</taxon>
        <taxon>Trichoplacea</taxon>
        <taxon>Trichoplacidae</taxon>
        <taxon>Trichoplax</taxon>
    </lineage>
</organism>
<dbReference type="STRING" id="10228.B3SCE1"/>
<dbReference type="InterPro" id="IPR042197">
    <property type="entry name" value="Apaf_helical"/>
</dbReference>
<dbReference type="GO" id="GO:0006915">
    <property type="term" value="P:apoptotic process"/>
    <property type="evidence" value="ECO:0007669"/>
    <property type="project" value="UniProtKB-KW"/>
</dbReference>
<dbReference type="RefSeq" id="XP_002117907.1">
    <property type="nucleotide sequence ID" value="XM_002117871.1"/>
</dbReference>
<dbReference type="EMBL" id="DS985270">
    <property type="protein sequence ID" value="EDV19574.1"/>
    <property type="molecule type" value="Genomic_DNA"/>
</dbReference>
<dbReference type="Gene3D" id="3.40.50.300">
    <property type="entry name" value="P-loop containing nucleotide triphosphate hydrolases"/>
    <property type="match status" value="1"/>
</dbReference>
<dbReference type="Proteomes" id="UP000009022">
    <property type="component" value="Unassembled WGS sequence"/>
</dbReference>
<dbReference type="Gene3D" id="1.10.8.430">
    <property type="entry name" value="Helical domain of apoptotic protease-activating factors"/>
    <property type="match status" value="1"/>
</dbReference>
<dbReference type="SUPFAM" id="SSF52540">
    <property type="entry name" value="P-loop containing nucleoside triphosphate hydrolases"/>
    <property type="match status" value="1"/>
</dbReference>